<evidence type="ECO:0000256" key="1">
    <source>
        <dbReference type="ARBA" id="ARBA00022714"/>
    </source>
</evidence>
<organism evidence="6 7">
    <name type="scientific">Methylocystis rosea</name>
    <dbReference type="NCBI Taxonomy" id="173366"/>
    <lineage>
        <taxon>Bacteria</taxon>
        <taxon>Pseudomonadati</taxon>
        <taxon>Pseudomonadota</taxon>
        <taxon>Alphaproteobacteria</taxon>
        <taxon>Hyphomicrobiales</taxon>
        <taxon>Methylocystaceae</taxon>
        <taxon>Methylocystis</taxon>
    </lineage>
</organism>
<evidence type="ECO:0000256" key="2">
    <source>
        <dbReference type="ARBA" id="ARBA00022723"/>
    </source>
</evidence>
<reference evidence="6 7" key="1">
    <citation type="submission" date="2018-11" db="EMBL/GenBank/DDBJ databases">
        <title>Genome squencing of methanotrophic bacteria isolated from alkaline groundwater in Korea.</title>
        <authorList>
            <person name="Nguyen L.N."/>
        </authorList>
    </citation>
    <scope>NUCLEOTIDE SEQUENCE [LARGE SCALE GENOMIC DNA]</scope>
    <source>
        <strain evidence="6 7">GW6</strain>
    </source>
</reference>
<evidence type="ECO:0000313" key="7">
    <source>
        <dbReference type="Proteomes" id="UP000273982"/>
    </source>
</evidence>
<proteinExistence type="predicted"/>
<dbReference type="Proteomes" id="UP000273982">
    <property type="component" value="Chromosome"/>
</dbReference>
<gene>
    <name evidence="6" type="ORF">EHO51_00740</name>
</gene>
<dbReference type="KEGG" id="mros:EHO51_00740"/>
<dbReference type="PROSITE" id="PS51296">
    <property type="entry name" value="RIESKE"/>
    <property type="match status" value="1"/>
</dbReference>
<protein>
    <submittedName>
        <fullName evidence="6">Rieske (2Fe-2S) protein</fullName>
    </submittedName>
</protein>
<dbReference type="GO" id="GO:0051537">
    <property type="term" value="F:2 iron, 2 sulfur cluster binding"/>
    <property type="evidence" value="ECO:0007669"/>
    <property type="project" value="UniProtKB-KW"/>
</dbReference>
<evidence type="ECO:0000313" key="6">
    <source>
        <dbReference type="EMBL" id="AZG75389.1"/>
    </source>
</evidence>
<keyword evidence="4" id="KW-0411">Iron-sulfur</keyword>
<dbReference type="EMBL" id="CP034086">
    <property type="protein sequence ID" value="AZG75389.1"/>
    <property type="molecule type" value="Genomic_DNA"/>
</dbReference>
<dbReference type="GO" id="GO:0046872">
    <property type="term" value="F:metal ion binding"/>
    <property type="evidence" value="ECO:0007669"/>
    <property type="project" value="UniProtKB-KW"/>
</dbReference>
<dbReference type="InterPro" id="IPR017941">
    <property type="entry name" value="Rieske_2Fe-2S"/>
</dbReference>
<dbReference type="InterPro" id="IPR036922">
    <property type="entry name" value="Rieske_2Fe-2S_sf"/>
</dbReference>
<dbReference type="RefSeq" id="WP_018407047.1">
    <property type="nucleotide sequence ID" value="NZ_CP034086.1"/>
</dbReference>
<keyword evidence="3" id="KW-0408">Iron</keyword>
<feature type="domain" description="Rieske" evidence="5">
    <location>
        <begin position="20"/>
        <end position="115"/>
    </location>
</feature>
<name>A0A3G8M0C5_9HYPH</name>
<dbReference type="SUPFAM" id="SSF50022">
    <property type="entry name" value="ISP domain"/>
    <property type="match status" value="1"/>
</dbReference>
<keyword evidence="1" id="KW-0001">2Fe-2S</keyword>
<dbReference type="Pfam" id="PF00355">
    <property type="entry name" value="Rieske"/>
    <property type="match status" value="1"/>
</dbReference>
<evidence type="ECO:0000259" key="5">
    <source>
        <dbReference type="PROSITE" id="PS51296"/>
    </source>
</evidence>
<evidence type="ECO:0000256" key="4">
    <source>
        <dbReference type="ARBA" id="ARBA00023014"/>
    </source>
</evidence>
<dbReference type="PANTHER" id="PTHR40261:SF1">
    <property type="entry name" value="RIESKE DOMAIN-CONTAINING PROTEIN"/>
    <property type="match status" value="1"/>
</dbReference>
<dbReference type="CDD" id="cd03467">
    <property type="entry name" value="Rieske"/>
    <property type="match status" value="1"/>
</dbReference>
<keyword evidence="2" id="KW-0479">Metal-binding</keyword>
<dbReference type="AlphaFoldDB" id="A0A3G8M0C5"/>
<dbReference type="PANTHER" id="PTHR40261">
    <property type="match status" value="1"/>
</dbReference>
<evidence type="ECO:0000256" key="3">
    <source>
        <dbReference type="ARBA" id="ARBA00023004"/>
    </source>
</evidence>
<accession>A0A3G8M0C5</accession>
<sequence>MDELYVICRTDEIEDSEATGFVLMRAEASGDAAPYPILITRKGNNFYGFENACPHEGERLDVNPGQFMDEEGNFLECGRHHAQFDIDTGHCFIGPCQGQRLTPIKLVVDEGDVCLTGVLLAEE</sequence>
<dbReference type="Gene3D" id="2.102.10.10">
    <property type="entry name" value="Rieske [2Fe-2S] iron-sulphur domain"/>
    <property type="match status" value="1"/>
</dbReference>